<evidence type="ECO:0000256" key="4">
    <source>
        <dbReference type="ARBA" id="ARBA00022833"/>
    </source>
</evidence>
<feature type="domain" description="Alcohol dehydrogenase-like N-terminal" evidence="10">
    <location>
        <begin position="120"/>
        <end position="249"/>
    </location>
</feature>
<dbReference type="PROSITE" id="PS00059">
    <property type="entry name" value="ADH_ZINC"/>
    <property type="match status" value="1"/>
</dbReference>
<dbReference type="CDD" id="cd08277">
    <property type="entry name" value="liver_alcohol_DH_like"/>
    <property type="match status" value="1"/>
</dbReference>
<gene>
    <name evidence="11" type="ORF">CTI12_AA500440</name>
</gene>
<evidence type="ECO:0000256" key="6">
    <source>
        <dbReference type="ARBA" id="ARBA00023027"/>
    </source>
</evidence>
<keyword evidence="3 8" id="KW-0479">Metal-binding</keyword>
<dbReference type="FunFam" id="3.90.180.10:FF:000067">
    <property type="entry name" value="alcohol dehydrogenase 1-like isoform X1"/>
    <property type="match status" value="1"/>
</dbReference>
<dbReference type="InterPro" id="IPR002328">
    <property type="entry name" value="ADH_Zn_CS"/>
</dbReference>
<dbReference type="FunFam" id="3.40.50.720:FF:000003">
    <property type="entry name" value="S-(hydroxymethyl)glutathione dehydrogenase"/>
    <property type="match status" value="1"/>
</dbReference>
<organism evidence="11 12">
    <name type="scientific">Artemisia annua</name>
    <name type="common">Sweet wormwood</name>
    <dbReference type="NCBI Taxonomy" id="35608"/>
    <lineage>
        <taxon>Eukaryota</taxon>
        <taxon>Viridiplantae</taxon>
        <taxon>Streptophyta</taxon>
        <taxon>Embryophyta</taxon>
        <taxon>Tracheophyta</taxon>
        <taxon>Spermatophyta</taxon>
        <taxon>Magnoliopsida</taxon>
        <taxon>eudicotyledons</taxon>
        <taxon>Gunneridae</taxon>
        <taxon>Pentapetalae</taxon>
        <taxon>asterids</taxon>
        <taxon>campanulids</taxon>
        <taxon>Asterales</taxon>
        <taxon>Asteraceae</taxon>
        <taxon>Asteroideae</taxon>
        <taxon>Anthemideae</taxon>
        <taxon>Artemisiinae</taxon>
        <taxon>Artemisia</taxon>
    </lineage>
</organism>
<sequence>MACPFVLIVKAILQPLFPRIPGHEGVGFLSCGCTSGFGAPLKEASVHSGSSVAVFGLGAVGLGGLGIAVVLRVGLQTDRTVSDVGLMLGRTLKGSLFAAVVRESGGAITVEEVKVDPPKASEVRIKMLCASICHTDILCCNGYPLPLFPRIPGHEGVGMVESVGKDVSPQVKPGDLVIPLLVGECGQCSNCKSGRTNFCNVYPMGLNGLMFDGTSRMSIAGTGEIIYHHFTCSTWSEYMVINVNYVLKVDPKLPYPHASFLSCGFSTGLGAPWKEAPVANGSSVAVFGLGAVGLGVINGAQMQGAAKIIGVDVNQKKAAKGKAFGMTDFINPQNHPNKRVSDLIKDMTDGQGVDYSFECTGVAPLLNEALEASKIGLGTTILIGVALETSRTLSDPAIMCGRTLKGSLFGGIKTRSDLPVILQKCINKEIEMDELLTHEIRLENIHEAFKIMKKPDCVKILINF</sequence>
<keyword evidence="4 8" id="KW-0862">Zinc</keyword>
<evidence type="ECO:0000313" key="12">
    <source>
        <dbReference type="Proteomes" id="UP000245207"/>
    </source>
</evidence>
<dbReference type="InterPro" id="IPR011032">
    <property type="entry name" value="GroES-like_sf"/>
</dbReference>
<dbReference type="InterPro" id="IPR013154">
    <property type="entry name" value="ADH-like_N"/>
</dbReference>
<evidence type="ECO:0000256" key="5">
    <source>
        <dbReference type="ARBA" id="ARBA00023002"/>
    </source>
</evidence>
<reference evidence="11 12" key="1">
    <citation type="journal article" date="2018" name="Mol. Plant">
        <title>The genome of Artemisia annua provides insight into the evolution of Asteraceae family and artemisinin biosynthesis.</title>
        <authorList>
            <person name="Shen Q."/>
            <person name="Zhang L."/>
            <person name="Liao Z."/>
            <person name="Wang S."/>
            <person name="Yan T."/>
            <person name="Shi P."/>
            <person name="Liu M."/>
            <person name="Fu X."/>
            <person name="Pan Q."/>
            <person name="Wang Y."/>
            <person name="Lv Z."/>
            <person name="Lu X."/>
            <person name="Zhang F."/>
            <person name="Jiang W."/>
            <person name="Ma Y."/>
            <person name="Chen M."/>
            <person name="Hao X."/>
            <person name="Li L."/>
            <person name="Tang Y."/>
            <person name="Lv G."/>
            <person name="Zhou Y."/>
            <person name="Sun X."/>
            <person name="Brodelius P.E."/>
            <person name="Rose J.K.C."/>
            <person name="Tang K."/>
        </authorList>
    </citation>
    <scope>NUCLEOTIDE SEQUENCE [LARGE SCALE GENOMIC DNA]</scope>
    <source>
        <strain evidence="12">cv. Huhao1</strain>
        <tissue evidence="11">Leaf</tissue>
    </source>
</reference>
<keyword evidence="6" id="KW-0520">NAD</keyword>
<name>A0A2U1LEB4_ARTAN</name>
<evidence type="ECO:0000313" key="11">
    <source>
        <dbReference type="EMBL" id="PWA47314.1"/>
    </source>
</evidence>
<keyword evidence="12" id="KW-1185">Reference proteome</keyword>
<accession>A0A2U1LEB4</accession>
<dbReference type="GO" id="GO:0046294">
    <property type="term" value="P:formaldehyde catabolic process"/>
    <property type="evidence" value="ECO:0007669"/>
    <property type="project" value="TreeGrafter"/>
</dbReference>
<dbReference type="EMBL" id="PKPP01009868">
    <property type="protein sequence ID" value="PWA47314.1"/>
    <property type="molecule type" value="Genomic_DNA"/>
</dbReference>
<keyword evidence="5" id="KW-0560">Oxidoreductase</keyword>
<dbReference type="PANTHER" id="PTHR43880">
    <property type="entry name" value="ALCOHOL DEHYDROGENASE"/>
    <property type="match status" value="1"/>
</dbReference>
<dbReference type="SUPFAM" id="SSF50129">
    <property type="entry name" value="GroES-like"/>
    <property type="match status" value="2"/>
</dbReference>
<dbReference type="Gene3D" id="3.90.180.10">
    <property type="entry name" value="Medium-chain alcohol dehydrogenases, catalytic domain"/>
    <property type="match status" value="1"/>
</dbReference>
<dbReference type="Pfam" id="PF08240">
    <property type="entry name" value="ADH_N"/>
    <property type="match status" value="1"/>
</dbReference>
<dbReference type="GO" id="GO:0051903">
    <property type="term" value="F:S-(hydroxymethyl)glutathione dehydrogenase [NAD(P)+] activity"/>
    <property type="evidence" value="ECO:0007669"/>
    <property type="project" value="TreeGrafter"/>
</dbReference>
<evidence type="ECO:0000256" key="8">
    <source>
        <dbReference type="RuleBase" id="RU361277"/>
    </source>
</evidence>
<dbReference type="InterPro" id="IPR036291">
    <property type="entry name" value="NAD(P)-bd_dom_sf"/>
</dbReference>
<evidence type="ECO:0000256" key="1">
    <source>
        <dbReference type="ARBA" id="ARBA00001947"/>
    </source>
</evidence>
<feature type="domain" description="Alcohol dehydrogenase-like C-terminal" evidence="9">
    <location>
        <begin position="291"/>
        <end position="419"/>
    </location>
</feature>
<evidence type="ECO:0000259" key="10">
    <source>
        <dbReference type="Pfam" id="PF08240"/>
    </source>
</evidence>
<comment type="similarity">
    <text evidence="7">Belongs to the zinc-containing alcohol dehydrogenase family. Class-IV subfamily.</text>
</comment>
<evidence type="ECO:0000256" key="3">
    <source>
        <dbReference type="ARBA" id="ARBA00022723"/>
    </source>
</evidence>
<evidence type="ECO:0000256" key="2">
    <source>
        <dbReference type="ARBA" id="ARBA00011738"/>
    </source>
</evidence>
<dbReference type="PANTHER" id="PTHR43880:SF38">
    <property type="entry name" value="ALCOHOL DEHYDROGENASE-RELATED"/>
    <property type="match status" value="1"/>
</dbReference>
<dbReference type="OrthoDB" id="417550at2759"/>
<comment type="cofactor">
    <cofactor evidence="1 8">
        <name>Zn(2+)</name>
        <dbReference type="ChEBI" id="CHEBI:29105"/>
    </cofactor>
</comment>
<comment type="caution">
    <text evidence="11">The sequence shown here is derived from an EMBL/GenBank/DDBJ whole genome shotgun (WGS) entry which is preliminary data.</text>
</comment>
<proteinExistence type="inferred from homology"/>
<dbReference type="Proteomes" id="UP000245207">
    <property type="component" value="Unassembled WGS sequence"/>
</dbReference>
<dbReference type="AlphaFoldDB" id="A0A2U1LEB4"/>
<protein>
    <submittedName>
        <fullName evidence="11">Alcohol dehydrogenase superfamily, zinc-type</fullName>
    </submittedName>
</protein>
<evidence type="ECO:0000259" key="9">
    <source>
        <dbReference type="Pfam" id="PF00107"/>
    </source>
</evidence>
<comment type="subunit">
    <text evidence="2">Homodimer.</text>
</comment>
<dbReference type="Pfam" id="PF00107">
    <property type="entry name" value="ADH_zinc_N"/>
    <property type="match status" value="1"/>
</dbReference>
<dbReference type="STRING" id="35608.A0A2U1LEB4"/>
<evidence type="ECO:0000256" key="7">
    <source>
        <dbReference type="ARBA" id="ARBA00060764"/>
    </source>
</evidence>
<dbReference type="InterPro" id="IPR013149">
    <property type="entry name" value="ADH-like_C"/>
</dbReference>
<dbReference type="GO" id="GO:0008270">
    <property type="term" value="F:zinc ion binding"/>
    <property type="evidence" value="ECO:0007669"/>
    <property type="project" value="InterPro"/>
</dbReference>
<dbReference type="SUPFAM" id="SSF51735">
    <property type="entry name" value="NAD(P)-binding Rossmann-fold domains"/>
    <property type="match status" value="1"/>
</dbReference>
<dbReference type="Gene3D" id="3.40.50.720">
    <property type="entry name" value="NAD(P)-binding Rossmann-like Domain"/>
    <property type="match status" value="2"/>
</dbReference>
<dbReference type="GO" id="GO:0005829">
    <property type="term" value="C:cytosol"/>
    <property type="evidence" value="ECO:0007669"/>
    <property type="project" value="TreeGrafter"/>
</dbReference>